<keyword evidence="2 8" id="KW-0169">Cobalamin biosynthesis</keyword>
<feature type="domain" description="CobB/CobQ-like glutamine amidotransferase" evidence="10">
    <location>
        <begin position="283"/>
        <end position="438"/>
    </location>
</feature>
<dbReference type="GO" id="GO:0009236">
    <property type="term" value="P:cobalamin biosynthetic process"/>
    <property type="evidence" value="ECO:0007669"/>
    <property type="project" value="UniProtKB-UniRule"/>
</dbReference>
<comment type="pathway">
    <text evidence="8">Cofactor biosynthesis; adenosylcobalamin biosynthesis; cob(II)yrinate a,c-diamide from sirohydrochlorin (anaerobic route): step 10/10.</text>
</comment>
<dbReference type="PANTHER" id="PTHR43873">
    <property type="entry name" value="COBYRINATE A,C-DIAMIDE SYNTHASE"/>
    <property type="match status" value="1"/>
</dbReference>
<dbReference type="RefSeq" id="WP_184661107.1">
    <property type="nucleotide sequence ID" value="NZ_JACHFQ010000008.1"/>
</dbReference>
<comment type="cofactor">
    <cofactor evidence="1 8">
        <name>Mg(2+)</name>
        <dbReference type="ChEBI" id="CHEBI:18420"/>
    </cofactor>
</comment>
<dbReference type="AlphaFoldDB" id="A0A7W8GB46"/>
<comment type="similarity">
    <text evidence="8">Belongs to the CobB/CbiA family.</text>
</comment>
<organism evidence="11 12">
    <name type="scientific">Treponema ruminis</name>
    <dbReference type="NCBI Taxonomy" id="744515"/>
    <lineage>
        <taxon>Bacteria</taxon>
        <taxon>Pseudomonadati</taxon>
        <taxon>Spirochaetota</taxon>
        <taxon>Spirochaetia</taxon>
        <taxon>Spirochaetales</taxon>
        <taxon>Treponemataceae</taxon>
        <taxon>Treponema</taxon>
    </lineage>
</organism>
<keyword evidence="3 8" id="KW-0436">Ligase</keyword>
<comment type="caution">
    <text evidence="11">The sequence shown here is derived from an EMBL/GenBank/DDBJ whole genome shotgun (WGS) entry which is preliminary data.</text>
</comment>
<feature type="domain" description="CobQ/CobB/MinD/ParA nucleotide binding" evidence="9">
    <location>
        <begin position="18"/>
        <end position="197"/>
    </location>
</feature>
<evidence type="ECO:0000256" key="7">
    <source>
        <dbReference type="ARBA" id="ARBA00022962"/>
    </source>
</evidence>
<keyword evidence="7 8" id="KW-0315">Glutamine amidotransferase</keyword>
<protein>
    <recommendedName>
        <fullName evidence="8">Cobyrinate a,c-diamide synthase</fullName>
        <ecNumber evidence="8">6.3.5.11</ecNumber>
    </recommendedName>
    <alternativeName>
        <fullName evidence="8">Cobyrinic acid a,c-diamide synthetase</fullName>
    </alternativeName>
</protein>
<evidence type="ECO:0000256" key="4">
    <source>
        <dbReference type="ARBA" id="ARBA00022741"/>
    </source>
</evidence>
<feature type="active site" description="Nucleophile" evidence="8">
    <location>
        <position position="366"/>
    </location>
</feature>
<dbReference type="InterPro" id="IPR002586">
    <property type="entry name" value="CobQ/CobB/MinD/ParA_Nub-bd_dom"/>
</dbReference>
<evidence type="ECO:0000256" key="6">
    <source>
        <dbReference type="ARBA" id="ARBA00022842"/>
    </source>
</evidence>
<keyword evidence="12" id="KW-1185">Reference proteome</keyword>
<gene>
    <name evidence="8" type="primary">cbiA</name>
    <name evidence="11" type="ORF">HNP76_002552</name>
</gene>
<dbReference type="SUPFAM" id="SSF52317">
    <property type="entry name" value="Class I glutamine amidotransferase-like"/>
    <property type="match status" value="1"/>
</dbReference>
<dbReference type="Pfam" id="PF07685">
    <property type="entry name" value="GATase_3"/>
    <property type="match status" value="1"/>
</dbReference>
<dbReference type="Pfam" id="PF01656">
    <property type="entry name" value="CbiA"/>
    <property type="match status" value="1"/>
</dbReference>
<dbReference type="NCBIfam" id="TIGR00379">
    <property type="entry name" value="cobB"/>
    <property type="match status" value="1"/>
</dbReference>
<evidence type="ECO:0000256" key="2">
    <source>
        <dbReference type="ARBA" id="ARBA00022573"/>
    </source>
</evidence>
<accession>A0A7W8GB46</accession>
<dbReference type="InterPro" id="IPR011698">
    <property type="entry name" value="GATase_3"/>
</dbReference>
<dbReference type="Proteomes" id="UP000518887">
    <property type="component" value="Unassembled WGS sequence"/>
</dbReference>
<dbReference type="GO" id="GO:0005524">
    <property type="term" value="F:ATP binding"/>
    <property type="evidence" value="ECO:0007669"/>
    <property type="project" value="UniProtKB-UniRule"/>
</dbReference>
<dbReference type="EMBL" id="JACHFQ010000008">
    <property type="protein sequence ID" value="MBB5227156.1"/>
    <property type="molecule type" value="Genomic_DNA"/>
</dbReference>
<evidence type="ECO:0000259" key="9">
    <source>
        <dbReference type="Pfam" id="PF01656"/>
    </source>
</evidence>
<reference evidence="11 12" key="1">
    <citation type="submission" date="2020-08" db="EMBL/GenBank/DDBJ databases">
        <title>Genomic Encyclopedia of Type Strains, Phase IV (KMG-IV): sequencing the most valuable type-strain genomes for metagenomic binning, comparative biology and taxonomic classification.</title>
        <authorList>
            <person name="Goeker M."/>
        </authorList>
    </citation>
    <scope>NUCLEOTIDE SEQUENCE [LARGE SCALE GENOMIC DNA]</scope>
    <source>
        <strain evidence="11 12">DSM 103462</strain>
    </source>
</reference>
<dbReference type="UniPathway" id="UPA00148">
    <property type="reaction ID" value="UER00231"/>
</dbReference>
<dbReference type="SUPFAM" id="SSF52540">
    <property type="entry name" value="P-loop containing nucleoside triphosphate hydrolases"/>
    <property type="match status" value="1"/>
</dbReference>
<dbReference type="InterPro" id="IPR004484">
    <property type="entry name" value="CbiA/CobB_synth"/>
</dbReference>
<feature type="site" description="Increases nucleophilicity of active site Cys" evidence="8">
    <location>
        <position position="469"/>
    </location>
</feature>
<evidence type="ECO:0000256" key="5">
    <source>
        <dbReference type="ARBA" id="ARBA00022840"/>
    </source>
</evidence>
<dbReference type="HAMAP" id="MF_00027">
    <property type="entry name" value="CobB_CbiA"/>
    <property type="match status" value="1"/>
</dbReference>
<keyword evidence="6 8" id="KW-0460">Magnesium</keyword>
<evidence type="ECO:0000256" key="3">
    <source>
        <dbReference type="ARBA" id="ARBA00022598"/>
    </source>
</evidence>
<evidence type="ECO:0000259" key="10">
    <source>
        <dbReference type="Pfam" id="PF07685"/>
    </source>
</evidence>
<dbReference type="PANTHER" id="PTHR43873:SF1">
    <property type="entry name" value="COBYRINATE A,C-DIAMIDE SYNTHASE"/>
    <property type="match status" value="1"/>
</dbReference>
<dbReference type="EC" id="6.3.5.11" evidence="8"/>
<dbReference type="Gene3D" id="3.40.50.300">
    <property type="entry name" value="P-loop containing nucleotide triphosphate hydrolases"/>
    <property type="match status" value="1"/>
</dbReference>
<evidence type="ECO:0000313" key="12">
    <source>
        <dbReference type="Proteomes" id="UP000518887"/>
    </source>
</evidence>
<sequence length="496" mass="55384">MSESCGVKKSQIFNAPRIMIAAPKSGSGKTSITCALLQLLKNHGKNPVAFKCGPDYIDPMFHRQVLGINSTNLDSFFCDDRLLKEIFRQNTGSQENFAVIEGVMGLFDGLGGTSVKASSYDIARITRTPIILLIDAEGASRSILPLIKGFLDYDSENLIKGIFLNKVSKSTYLVVKPLIEEELKIPLIGFFPKDSENVLKSRHLGLVLPNEIKDLKEQIQKSAEVLESGLDFKMLENISRGDVLELKRRPLTYMNVGILKDGNGGENDRQSDISDDNSYDRIKIAVAFDEAFCFYYQENLKLLESYGAKIEYFSPLHDKSLPDGAKGILLGGGYPELYAEELEANLSMRNSINGVVQKGIPLIAECGGFMYLQEKLTAQNGKSYQMCGAIKGECRYTGKLVRFGYAEFSLKEENSGDSSVIIKKPVRGHEFHYFDSTNNGACFTAEKPLSKKSWDCMIFNSKMLAGFPHLYYPSNPEIVRWFIDECKKGWKGRAKK</sequence>
<proteinExistence type="inferred from homology"/>
<dbReference type="NCBIfam" id="NF002204">
    <property type="entry name" value="PRK01077.1"/>
    <property type="match status" value="1"/>
</dbReference>
<comment type="catalytic activity">
    <reaction evidence="8">
        <text>cob(II)yrinate + 2 L-glutamine + 2 ATP + 2 H2O = cob(II)yrinate a,c diamide + 2 L-glutamate + 2 ADP + 2 phosphate + 2 H(+)</text>
        <dbReference type="Rhea" id="RHEA:26289"/>
        <dbReference type="ChEBI" id="CHEBI:15377"/>
        <dbReference type="ChEBI" id="CHEBI:15378"/>
        <dbReference type="ChEBI" id="CHEBI:29985"/>
        <dbReference type="ChEBI" id="CHEBI:30616"/>
        <dbReference type="ChEBI" id="CHEBI:43474"/>
        <dbReference type="ChEBI" id="CHEBI:58359"/>
        <dbReference type="ChEBI" id="CHEBI:58537"/>
        <dbReference type="ChEBI" id="CHEBI:58894"/>
        <dbReference type="ChEBI" id="CHEBI:456216"/>
        <dbReference type="EC" id="6.3.5.11"/>
    </reaction>
</comment>
<dbReference type="PROSITE" id="PS51274">
    <property type="entry name" value="GATASE_COBBQ"/>
    <property type="match status" value="1"/>
</dbReference>
<dbReference type="Gene3D" id="3.40.50.880">
    <property type="match status" value="1"/>
</dbReference>
<dbReference type="InterPro" id="IPR029062">
    <property type="entry name" value="Class_I_gatase-like"/>
</dbReference>
<evidence type="ECO:0000313" key="11">
    <source>
        <dbReference type="EMBL" id="MBB5227156.1"/>
    </source>
</evidence>
<dbReference type="GO" id="GO:0042242">
    <property type="term" value="F:cobyrinic acid a,c-diamide synthase activity"/>
    <property type="evidence" value="ECO:0007669"/>
    <property type="project" value="UniProtKB-UniRule"/>
</dbReference>
<comment type="function">
    <text evidence="8">Catalyzes the ATP-dependent amidation of the two carboxylate groups at positions a and c of cobyrinate, using either L-glutamine or ammonia as the nitrogen source.</text>
</comment>
<comment type="domain">
    <text evidence="8">Comprises of two domains. The C-terminal domain contains the binding site for glutamine and catalyzes the hydrolysis of this substrate to glutamate and ammonia. The N-terminal domain is anticipated to bind ATP and cobyrinate and catalyzes the ultimate synthesis of the diamide product. The ammonia produced via the glutaminase domain is probably translocated to the adjacent domain via a molecular tunnel, where it reacts with an activated intermediate.</text>
</comment>
<keyword evidence="5 8" id="KW-0067">ATP-binding</keyword>
<evidence type="ECO:0000256" key="8">
    <source>
        <dbReference type="HAMAP-Rule" id="MF_00027"/>
    </source>
</evidence>
<dbReference type="InterPro" id="IPR027417">
    <property type="entry name" value="P-loop_NTPase"/>
</dbReference>
<name>A0A7W8GB46_9SPIR</name>
<evidence type="ECO:0000256" key="1">
    <source>
        <dbReference type="ARBA" id="ARBA00001946"/>
    </source>
</evidence>
<dbReference type="CDD" id="cd03130">
    <property type="entry name" value="GATase1_CobB"/>
    <property type="match status" value="1"/>
</dbReference>
<comment type="miscellaneous">
    <text evidence="8">The a and c carboxylates of cobyrinate are activated for nucleophilic attack via formation of a phosphorylated intermediate by ATP. CbiA catalyzes first the amidation of the c-carboxylate, and then that of the a-carboxylate.</text>
</comment>
<keyword evidence="4 8" id="KW-0547">Nucleotide-binding</keyword>